<evidence type="ECO:0000313" key="1">
    <source>
        <dbReference type="EMBL" id="KAJ9105591.1"/>
    </source>
</evidence>
<accession>A0ACC2W2J5</accession>
<name>A0ACC2W2J5_9TREE</name>
<dbReference type="EMBL" id="JASBWR010000034">
    <property type="protein sequence ID" value="KAJ9105591.1"/>
    <property type="molecule type" value="Genomic_DNA"/>
</dbReference>
<sequence>MPTTDAKPDEHPRPATGIRAYEEKDLKTVRMMVGTSVMEGLARANKQTYFHPLILTLYLTVSLLLDYRLGWVPRHDIWWSPIALLTGFGAAALPLLGIVEFINRDYFETLLRLRLGSKDLVSISDYYGDDLSLLEFRGEVIGLVAVDYQRPGETLESVIPGAKAENNTGLNLGWLTGKGKKGGKDSVKAVASMGTSTATATISEKDSTLKKRKSAAIIPADSSASSFSAKANHLKGTTGHIRHLYVDAQYRGQGLEWELIRHALSRAFGPERPAIHRVIIASSSYASPTLINLLKEMTFVQVASGDDAVVPGISTPGHEEREGIMVPDLREFSVAGRKIVAWSGQWWEITREQWQEWLKRSS</sequence>
<keyword evidence="2" id="KW-1185">Reference proteome</keyword>
<protein>
    <submittedName>
        <fullName evidence="1">Uncharacterized protein</fullName>
    </submittedName>
</protein>
<evidence type="ECO:0000313" key="2">
    <source>
        <dbReference type="Proteomes" id="UP001241377"/>
    </source>
</evidence>
<gene>
    <name evidence="1" type="ORF">QFC19_003573</name>
</gene>
<comment type="caution">
    <text evidence="1">The sequence shown here is derived from an EMBL/GenBank/DDBJ whole genome shotgun (WGS) entry which is preliminary data.</text>
</comment>
<dbReference type="Proteomes" id="UP001241377">
    <property type="component" value="Unassembled WGS sequence"/>
</dbReference>
<organism evidence="1 2">
    <name type="scientific">Naganishia cerealis</name>
    <dbReference type="NCBI Taxonomy" id="610337"/>
    <lineage>
        <taxon>Eukaryota</taxon>
        <taxon>Fungi</taxon>
        <taxon>Dikarya</taxon>
        <taxon>Basidiomycota</taxon>
        <taxon>Agaricomycotina</taxon>
        <taxon>Tremellomycetes</taxon>
        <taxon>Filobasidiales</taxon>
        <taxon>Filobasidiaceae</taxon>
        <taxon>Naganishia</taxon>
    </lineage>
</organism>
<proteinExistence type="predicted"/>
<reference evidence="1" key="1">
    <citation type="submission" date="2023-04" db="EMBL/GenBank/DDBJ databases">
        <title>Draft Genome sequencing of Naganishia species isolated from polar environments using Oxford Nanopore Technology.</title>
        <authorList>
            <person name="Leo P."/>
            <person name="Venkateswaran K."/>
        </authorList>
    </citation>
    <scope>NUCLEOTIDE SEQUENCE</scope>
    <source>
        <strain evidence="1">MNA-CCFEE 5261</strain>
    </source>
</reference>